<dbReference type="SMART" id="SM00456">
    <property type="entry name" value="WW"/>
    <property type="match status" value="2"/>
</dbReference>
<feature type="domain" description="FF" evidence="4">
    <location>
        <begin position="461"/>
        <end position="514"/>
    </location>
</feature>
<dbReference type="PANTHER" id="PTHR11864">
    <property type="entry name" value="PRE-MRNA-PROCESSING PROTEIN PRP40"/>
    <property type="match status" value="1"/>
</dbReference>
<proteinExistence type="predicted"/>
<keyword evidence="6" id="KW-1185">Reference proteome</keyword>
<dbReference type="InterPro" id="IPR039726">
    <property type="entry name" value="Prp40-like"/>
</dbReference>
<feature type="compositionally biased region" description="Low complexity" evidence="2">
    <location>
        <begin position="20"/>
        <end position="46"/>
    </location>
</feature>
<dbReference type="PANTHER" id="PTHR11864:SF0">
    <property type="entry name" value="PRP40 PRE-MRNA PROCESSING FACTOR 40 HOMOLOG A (YEAST)"/>
    <property type="match status" value="1"/>
</dbReference>
<dbReference type="Gene3D" id="2.20.70.10">
    <property type="match status" value="2"/>
</dbReference>
<feature type="region of interest" description="Disordered" evidence="2">
    <location>
        <begin position="294"/>
        <end position="315"/>
    </location>
</feature>
<sequence>MAGRGRAATLPAWMTGGGAAPAPGAPAASGPPAAHAGGPAAPGSAAAGAGAALLQAQAIAQSLTAQGPTGVPPMFRPPPGMPPGMLPPPGFPGAPGMPFPGQPHLPFPPHMQHMPPMQQQQQQQQPVQQQQPQSDWTEHPGPNGRSYFFNRVTKVSTWTKPDELMTAVERAKAAADKAGAAAPAAAAAAPAAAAPAAAAAAPAAAAPAAASSAAASDVAAAAAAAGSSSAVSEAAKAWKQYTAPDGRPYFYNKITKESKWTMPEEMKQAAAAAAGGTAAAGKAAPAAAAAANGDASRDAKAKEQPAAAAAPKAKEEPAKPIVYATKEAAKEAFKALLTDFDIPAEASWDNAMRLIIHDPRYGALKALGEKKSAFNEYCTARRAAEREEARRRQVAAKEGFMALLEDAAELEPGDTYDRAARLLNHDGRWKEVESDALRRELFKDHMEALKRRRVEAEKRKQESAVAAFKELLARSSLKPSSSWRKVAAKLQDEEAYEALDRLTRLEVFQAHIRQLEEEERQAKEREKELVRRRERKNRDAFRALLLRHRDEGSITVHSRWKAYAPLIEESEEYQAVKKNAAGSRPKELFEDVILELEEEWDKAKPLLKEALRAAGWAAAADSSYEAYLEALAVQQQQQDGEAAKEGAAELASKLAAMRDSHKRCYFEEQVGRAKEKAAEAEKKKRKAADKFAAFVRSAEGLYASTTWEEFEDAFKGEAEFVAVGAEVAHKLFDEHIERLKAKEKKRDRDDDEDGSKKKKRSSRHDDDDHKKSKRHRRDRSRERSKDRSRERSSRGHSRDHRKRSPDDAEPEEGEV</sequence>
<dbReference type="Gene3D" id="1.10.10.440">
    <property type="entry name" value="FF domain"/>
    <property type="match status" value="5"/>
</dbReference>
<evidence type="ECO:0000259" key="4">
    <source>
        <dbReference type="PROSITE" id="PS51676"/>
    </source>
</evidence>
<dbReference type="InterPro" id="IPR001202">
    <property type="entry name" value="WW_dom"/>
</dbReference>
<feature type="coiled-coil region" evidence="1">
    <location>
        <begin position="505"/>
        <end position="539"/>
    </location>
</feature>
<dbReference type="Proteomes" id="UP001244341">
    <property type="component" value="Chromosome 7b"/>
</dbReference>
<feature type="domain" description="WW" evidence="3">
    <location>
        <begin position="232"/>
        <end position="265"/>
    </location>
</feature>
<organism evidence="5 6">
    <name type="scientific">Tetradesmus obliquus</name>
    <name type="common">Green alga</name>
    <name type="synonym">Acutodesmus obliquus</name>
    <dbReference type="NCBI Taxonomy" id="3088"/>
    <lineage>
        <taxon>Eukaryota</taxon>
        <taxon>Viridiplantae</taxon>
        <taxon>Chlorophyta</taxon>
        <taxon>core chlorophytes</taxon>
        <taxon>Chlorophyceae</taxon>
        <taxon>CS clade</taxon>
        <taxon>Sphaeropleales</taxon>
        <taxon>Scenedesmaceae</taxon>
        <taxon>Tetradesmus</taxon>
    </lineage>
</organism>
<evidence type="ECO:0000313" key="5">
    <source>
        <dbReference type="EMBL" id="WIA16549.1"/>
    </source>
</evidence>
<dbReference type="InterPro" id="IPR002713">
    <property type="entry name" value="FF_domain"/>
</dbReference>
<keyword evidence="1" id="KW-0175">Coiled coil</keyword>
<evidence type="ECO:0000256" key="1">
    <source>
        <dbReference type="SAM" id="Coils"/>
    </source>
</evidence>
<dbReference type="EMBL" id="CP126214">
    <property type="protein sequence ID" value="WIA16549.1"/>
    <property type="molecule type" value="Genomic_DNA"/>
</dbReference>
<dbReference type="Pfam" id="PF01846">
    <property type="entry name" value="FF"/>
    <property type="match status" value="4"/>
</dbReference>
<dbReference type="SUPFAM" id="SSF51045">
    <property type="entry name" value="WW domain"/>
    <property type="match status" value="2"/>
</dbReference>
<feature type="region of interest" description="Disordered" evidence="2">
    <location>
        <begin position="19"/>
        <end position="46"/>
    </location>
</feature>
<protein>
    <recommendedName>
        <fullName evidence="7">WW domain-containing protein</fullName>
    </recommendedName>
</protein>
<feature type="compositionally biased region" description="Low complexity" evidence="2">
    <location>
        <begin position="110"/>
        <end position="133"/>
    </location>
</feature>
<evidence type="ECO:0000259" key="3">
    <source>
        <dbReference type="PROSITE" id="PS50020"/>
    </source>
</evidence>
<dbReference type="SMART" id="SM00441">
    <property type="entry name" value="FF"/>
    <property type="match status" value="5"/>
</dbReference>
<dbReference type="PROSITE" id="PS51676">
    <property type="entry name" value="FF"/>
    <property type="match status" value="2"/>
</dbReference>
<feature type="domain" description="FF" evidence="4">
    <location>
        <begin position="533"/>
        <end position="595"/>
    </location>
</feature>
<evidence type="ECO:0000256" key="2">
    <source>
        <dbReference type="SAM" id="MobiDB-lite"/>
    </source>
</evidence>
<feature type="domain" description="WW" evidence="3">
    <location>
        <begin position="130"/>
        <end position="163"/>
    </location>
</feature>
<name>A0ABY8U618_TETOB</name>
<evidence type="ECO:0008006" key="7">
    <source>
        <dbReference type="Google" id="ProtNLM"/>
    </source>
</evidence>
<dbReference type="CDD" id="cd00201">
    <property type="entry name" value="WW"/>
    <property type="match status" value="2"/>
</dbReference>
<feature type="region of interest" description="Disordered" evidence="2">
    <location>
        <begin position="65"/>
        <end position="148"/>
    </location>
</feature>
<gene>
    <name evidence="5" type="ORF">OEZ85_013221</name>
</gene>
<evidence type="ECO:0000313" key="6">
    <source>
        <dbReference type="Proteomes" id="UP001244341"/>
    </source>
</evidence>
<dbReference type="InterPro" id="IPR036020">
    <property type="entry name" value="WW_dom_sf"/>
</dbReference>
<dbReference type="InterPro" id="IPR036517">
    <property type="entry name" value="FF_domain_sf"/>
</dbReference>
<feature type="compositionally biased region" description="Basic residues" evidence="2">
    <location>
        <begin position="794"/>
        <end position="803"/>
    </location>
</feature>
<feature type="compositionally biased region" description="Pro residues" evidence="2">
    <location>
        <begin position="70"/>
        <end position="109"/>
    </location>
</feature>
<dbReference type="PROSITE" id="PS01159">
    <property type="entry name" value="WW_DOMAIN_1"/>
    <property type="match status" value="1"/>
</dbReference>
<dbReference type="PROSITE" id="PS50020">
    <property type="entry name" value="WW_DOMAIN_2"/>
    <property type="match status" value="2"/>
</dbReference>
<feature type="compositionally biased region" description="Basic and acidic residues" evidence="2">
    <location>
        <begin position="779"/>
        <end position="793"/>
    </location>
</feature>
<feature type="region of interest" description="Disordered" evidence="2">
    <location>
        <begin position="740"/>
        <end position="815"/>
    </location>
</feature>
<dbReference type="SUPFAM" id="SSF81698">
    <property type="entry name" value="FF domain"/>
    <property type="match status" value="5"/>
</dbReference>
<accession>A0ABY8U618</accession>
<reference evidence="5 6" key="1">
    <citation type="submission" date="2023-05" db="EMBL/GenBank/DDBJ databases">
        <title>A 100% complete, gapless, phased diploid assembly of the Scenedesmus obliquus UTEX 3031 genome.</title>
        <authorList>
            <person name="Biondi T.C."/>
            <person name="Hanschen E.R."/>
            <person name="Kwon T."/>
            <person name="Eng W."/>
            <person name="Kruse C.P.S."/>
            <person name="Koehler S.I."/>
            <person name="Kunde Y."/>
            <person name="Gleasner C.D."/>
            <person name="You Mak K.T."/>
            <person name="Polle J."/>
            <person name="Hovde B.T."/>
            <person name="Starkenburg S.R."/>
        </authorList>
    </citation>
    <scope>NUCLEOTIDE SEQUENCE [LARGE SCALE GENOMIC DNA]</scope>
    <source>
        <strain evidence="5 6">DOE0152z</strain>
    </source>
</reference>
<feature type="coiled-coil region" evidence="1">
    <location>
        <begin position="439"/>
        <end position="466"/>
    </location>
</feature>
<dbReference type="Pfam" id="PF00397">
    <property type="entry name" value="WW"/>
    <property type="match status" value="2"/>
</dbReference>